<dbReference type="Proteomes" id="UP001203423">
    <property type="component" value="Unassembled WGS sequence"/>
</dbReference>
<reference evidence="1 2" key="1">
    <citation type="submission" date="2022-01" db="EMBL/GenBank/DDBJ databases">
        <title>Whole genome-based taxonomy of the Shewanellaceae.</title>
        <authorList>
            <person name="Martin-Rodriguez A.J."/>
        </authorList>
    </citation>
    <scope>NUCLEOTIDE SEQUENCE [LARGE SCALE GENOMIC DNA]</scope>
    <source>
        <strain evidence="1 2">DSM 17177</strain>
    </source>
</reference>
<protein>
    <submittedName>
        <fullName evidence="1">Uncharacterized protein</fullName>
    </submittedName>
</protein>
<dbReference type="EMBL" id="JAKIKS010000019">
    <property type="protein sequence ID" value="MCL1124173.1"/>
    <property type="molecule type" value="Genomic_DNA"/>
</dbReference>
<dbReference type="RefSeq" id="WP_248939457.1">
    <property type="nucleotide sequence ID" value="NZ_JAKIKS010000019.1"/>
</dbReference>
<name>A0ABT0L8Y9_9GAMM</name>
<gene>
    <name evidence="1" type="ORF">L2764_06705</name>
</gene>
<evidence type="ECO:0000313" key="1">
    <source>
        <dbReference type="EMBL" id="MCL1124173.1"/>
    </source>
</evidence>
<evidence type="ECO:0000313" key="2">
    <source>
        <dbReference type="Proteomes" id="UP001203423"/>
    </source>
</evidence>
<sequence>MILKRKISGLIVYPIMIKKTATYYVVTTLRTQCLQPLDNELIVAFFYDAAITNSNEKLLTYLEMVRIALPSQEDKIFLQEKVDRLDSKQLDILKKEIKSSI</sequence>
<keyword evidence="2" id="KW-1185">Reference proteome</keyword>
<organism evidence="1 2">
    <name type="scientific">Shewanella surugensis</name>
    <dbReference type="NCBI Taxonomy" id="212020"/>
    <lineage>
        <taxon>Bacteria</taxon>
        <taxon>Pseudomonadati</taxon>
        <taxon>Pseudomonadota</taxon>
        <taxon>Gammaproteobacteria</taxon>
        <taxon>Alteromonadales</taxon>
        <taxon>Shewanellaceae</taxon>
        <taxon>Shewanella</taxon>
    </lineage>
</organism>
<proteinExistence type="predicted"/>
<comment type="caution">
    <text evidence="1">The sequence shown here is derived from an EMBL/GenBank/DDBJ whole genome shotgun (WGS) entry which is preliminary data.</text>
</comment>
<accession>A0ABT0L8Y9</accession>